<dbReference type="Proteomes" id="UP000007803">
    <property type="component" value="Chromosome"/>
</dbReference>
<dbReference type="HOGENOM" id="CLU_1331348_0_0_7"/>
<sequence length="206" mass="24033">MREKIDLFEEKFQSLNKNEKTALLIFIPFAVIILFYFLYISNAIDEKKSNDMKLTKINHDLNKYSVKKILNKIQSSKQEILQVKSKIAEDEQKLKYLDSALSKSHFLFLSQKDFNIFLNNLLAKSVKNNILLDDVNISKKDDDFIGKLKYKKNVKVTGHGEFLNVLSFIRKVEENSMLMQIKNLSIETDGTVPYVSYDINFYGIKK</sequence>
<dbReference type="STRING" id="563040.Saut_0451"/>
<feature type="transmembrane region" description="Helical" evidence="1">
    <location>
        <begin position="21"/>
        <end position="39"/>
    </location>
</feature>
<dbReference type="AlphaFoldDB" id="E0UUY8"/>
<name>E0UUY8_SULAO</name>
<dbReference type="RefSeq" id="WP_013326256.1">
    <property type="nucleotide sequence ID" value="NC_014506.1"/>
</dbReference>
<accession>E0UUY8</accession>
<proteinExistence type="predicted"/>
<protein>
    <submittedName>
        <fullName evidence="2">Uncharacterized protein</fullName>
    </submittedName>
</protein>
<dbReference type="KEGG" id="sua:Saut_0451"/>
<keyword evidence="1" id="KW-0472">Membrane</keyword>
<dbReference type="OrthoDB" id="9950003at2"/>
<dbReference type="EMBL" id="CP002205">
    <property type="protein sequence ID" value="ADN08500.1"/>
    <property type="molecule type" value="Genomic_DNA"/>
</dbReference>
<evidence type="ECO:0000313" key="3">
    <source>
        <dbReference type="Proteomes" id="UP000007803"/>
    </source>
</evidence>
<evidence type="ECO:0000256" key="1">
    <source>
        <dbReference type="SAM" id="Phobius"/>
    </source>
</evidence>
<keyword evidence="1" id="KW-0812">Transmembrane</keyword>
<reference evidence="3" key="1">
    <citation type="journal article" date="2010" name="Stand. Genomic Sci.">
        <title>Complete genome sequence of Sulfurimonas autotrophica type strain (OK10).</title>
        <authorList>
            <person name="Sikorski J."/>
            <person name="Munk C."/>
            <person name="Lapidus A."/>
            <person name="Djao O."/>
            <person name="Lucas S."/>
            <person name="Glavina Del Rio T."/>
            <person name="Nolan M."/>
            <person name="Tice H."/>
            <person name="Han C."/>
            <person name="Cheng J."/>
            <person name="Tapia R."/>
            <person name="Goodwin L."/>
            <person name="Pitluck S."/>
            <person name="Liolios K."/>
            <person name="Ivanova N."/>
            <person name="Mavromatis K."/>
            <person name="Mikhailova N."/>
            <person name="Pati A."/>
            <person name="Sims D."/>
            <person name="Meincke L."/>
            <person name="Brettin T."/>
            <person name="Detter J."/>
            <person name="Chen A."/>
            <person name="Palaniappan K."/>
            <person name="Land M."/>
            <person name="Hauser L."/>
            <person name="Chang Y."/>
            <person name="Jeffries C."/>
            <person name="Rohde M."/>
            <person name="Lang E."/>
            <person name="Spring S."/>
            <person name="Goker M."/>
            <person name="Woyke T."/>
            <person name="Bristow J."/>
            <person name="Eisen J."/>
            <person name="Markowitz V."/>
            <person name="Hugenholtz P."/>
            <person name="Kyrpides N."/>
            <person name="Klenk H."/>
        </authorList>
    </citation>
    <scope>NUCLEOTIDE SEQUENCE [LARGE SCALE GENOMIC DNA]</scope>
    <source>
        <strain evidence="3">ATCC BAA-671 / DSM 16294 / JCM 11897 / OK10</strain>
    </source>
</reference>
<evidence type="ECO:0000313" key="2">
    <source>
        <dbReference type="EMBL" id="ADN08500.1"/>
    </source>
</evidence>
<keyword evidence="1" id="KW-1133">Transmembrane helix</keyword>
<gene>
    <name evidence="2" type="ordered locus">Saut_0451</name>
</gene>
<dbReference type="eggNOG" id="ENOG5030696">
    <property type="taxonomic scope" value="Bacteria"/>
</dbReference>
<organism evidence="2 3">
    <name type="scientific">Sulfurimonas autotrophica (strain ATCC BAA-671 / DSM 16294 / JCM 11897 / OK10)</name>
    <dbReference type="NCBI Taxonomy" id="563040"/>
    <lineage>
        <taxon>Bacteria</taxon>
        <taxon>Pseudomonadati</taxon>
        <taxon>Campylobacterota</taxon>
        <taxon>Epsilonproteobacteria</taxon>
        <taxon>Campylobacterales</taxon>
        <taxon>Sulfurimonadaceae</taxon>
        <taxon>Sulfurimonas</taxon>
    </lineage>
</organism>
<keyword evidence="3" id="KW-1185">Reference proteome</keyword>